<protein>
    <submittedName>
        <fullName evidence="1">Uncharacterized protein</fullName>
    </submittedName>
</protein>
<dbReference type="EMBL" id="KZ852047">
    <property type="protein sequence ID" value="RDH33182.1"/>
    <property type="molecule type" value="Genomic_DNA"/>
</dbReference>
<name>A0A3F3Q2G0_9EURO</name>
<sequence length="132" mass="14973">MSYHPITSISNQLHRPEIFYKKKGCEPRRINKKAKEIDDHLGETPSVHLPIPSACPSCIMTRKSEGKEVARIKGLFTPFYCKHKLFQSWSTNPQGSILEYPSMYVVCVMDSQVRCADVRGHAYPDAFVSVSV</sequence>
<dbReference type="GeneID" id="38134664"/>
<dbReference type="AlphaFoldDB" id="A0A3F3Q2G0"/>
<proteinExistence type="predicted"/>
<reference evidence="1 2" key="1">
    <citation type="submission" date="2018-07" db="EMBL/GenBank/DDBJ databases">
        <title>The genomes of Aspergillus section Nigri reveals drivers in fungal speciation.</title>
        <authorList>
            <consortium name="DOE Joint Genome Institute"/>
            <person name="Vesth T.C."/>
            <person name="Nybo J."/>
            <person name="Theobald S."/>
            <person name="Brandl J."/>
            <person name="Frisvad J.C."/>
            <person name="Nielsen K.F."/>
            <person name="Lyhne E.K."/>
            <person name="Kogle M.E."/>
            <person name="Kuo A."/>
            <person name="Riley R."/>
            <person name="Clum A."/>
            <person name="Nolan M."/>
            <person name="Lipzen A."/>
            <person name="Salamov A."/>
            <person name="Henrissat B."/>
            <person name="Wiebenga A."/>
            <person name="De vries R.P."/>
            <person name="Grigoriev I.V."/>
            <person name="Mortensen U.H."/>
            <person name="Andersen M.R."/>
            <person name="Baker S.E."/>
        </authorList>
    </citation>
    <scope>NUCLEOTIDE SEQUENCE [LARGE SCALE GENOMIC DNA]</scope>
    <source>
        <strain evidence="1 2">CBS 139.54b</strain>
    </source>
</reference>
<accession>A0A3F3Q2G0</accession>
<evidence type="ECO:0000313" key="1">
    <source>
        <dbReference type="EMBL" id="RDH33182.1"/>
    </source>
</evidence>
<organism evidence="1 2">
    <name type="scientific">Aspergillus welwitschiae</name>
    <dbReference type="NCBI Taxonomy" id="1341132"/>
    <lineage>
        <taxon>Eukaryota</taxon>
        <taxon>Fungi</taxon>
        <taxon>Dikarya</taxon>
        <taxon>Ascomycota</taxon>
        <taxon>Pezizomycotina</taxon>
        <taxon>Eurotiomycetes</taxon>
        <taxon>Eurotiomycetidae</taxon>
        <taxon>Eurotiales</taxon>
        <taxon>Aspergillaceae</taxon>
        <taxon>Aspergillus</taxon>
        <taxon>Aspergillus subgen. Circumdati</taxon>
    </lineage>
</organism>
<gene>
    <name evidence="1" type="ORF">BDQ94DRAFT_143754</name>
</gene>
<evidence type="ECO:0000313" key="2">
    <source>
        <dbReference type="Proteomes" id="UP000253729"/>
    </source>
</evidence>
<keyword evidence="2" id="KW-1185">Reference proteome</keyword>
<dbReference type="RefSeq" id="XP_026626204.1">
    <property type="nucleotide sequence ID" value="XM_026766308.1"/>
</dbReference>
<dbReference type="Proteomes" id="UP000253729">
    <property type="component" value="Unassembled WGS sequence"/>
</dbReference>